<reference evidence="3" key="2">
    <citation type="submission" date="2022-01" db="EMBL/GenBank/DDBJ databases">
        <authorList>
            <person name="Yamashiro T."/>
            <person name="Shiraishi A."/>
            <person name="Satake H."/>
            <person name="Nakayama K."/>
        </authorList>
    </citation>
    <scope>NUCLEOTIDE SEQUENCE</scope>
</reference>
<comment type="caution">
    <text evidence="3">The sequence shown here is derived from an EMBL/GenBank/DDBJ whole genome shotgun (WGS) entry which is preliminary data.</text>
</comment>
<gene>
    <name evidence="3" type="ORF">Tco_0626837</name>
</gene>
<proteinExistence type="predicted"/>
<dbReference type="Proteomes" id="UP001151760">
    <property type="component" value="Unassembled WGS sequence"/>
</dbReference>
<evidence type="ECO:0000313" key="3">
    <source>
        <dbReference type="EMBL" id="GJS53475.1"/>
    </source>
</evidence>
<evidence type="ECO:0000256" key="2">
    <source>
        <dbReference type="SAM" id="MobiDB-lite"/>
    </source>
</evidence>
<accession>A0ABQ4WKR7</accession>
<protein>
    <recommendedName>
        <fullName evidence="5">Aminotransferase-like plant mobile domain-containing protein</fullName>
    </recommendedName>
</protein>
<feature type="compositionally biased region" description="Polar residues" evidence="2">
    <location>
        <begin position="392"/>
        <end position="401"/>
    </location>
</feature>
<name>A0ABQ4WKR7_9ASTR</name>
<reference evidence="3" key="1">
    <citation type="journal article" date="2022" name="Int. J. Mol. Sci.">
        <title>Draft Genome of Tanacetum Coccineum: Genomic Comparison of Closely Related Tanacetum-Family Plants.</title>
        <authorList>
            <person name="Yamashiro T."/>
            <person name="Shiraishi A."/>
            <person name="Nakayama K."/>
            <person name="Satake H."/>
        </authorList>
    </citation>
    <scope>NUCLEOTIDE SEQUENCE</scope>
</reference>
<organism evidence="3 4">
    <name type="scientific">Tanacetum coccineum</name>
    <dbReference type="NCBI Taxonomy" id="301880"/>
    <lineage>
        <taxon>Eukaryota</taxon>
        <taxon>Viridiplantae</taxon>
        <taxon>Streptophyta</taxon>
        <taxon>Embryophyta</taxon>
        <taxon>Tracheophyta</taxon>
        <taxon>Spermatophyta</taxon>
        <taxon>Magnoliopsida</taxon>
        <taxon>eudicotyledons</taxon>
        <taxon>Gunneridae</taxon>
        <taxon>Pentapetalae</taxon>
        <taxon>asterids</taxon>
        <taxon>campanulids</taxon>
        <taxon>Asterales</taxon>
        <taxon>Asteraceae</taxon>
        <taxon>Asteroideae</taxon>
        <taxon>Anthemideae</taxon>
        <taxon>Anthemidinae</taxon>
        <taxon>Tanacetum</taxon>
    </lineage>
</organism>
<dbReference type="EMBL" id="BQNB010008729">
    <property type="protein sequence ID" value="GJS53475.1"/>
    <property type="molecule type" value="Genomic_DNA"/>
</dbReference>
<evidence type="ECO:0008006" key="5">
    <source>
        <dbReference type="Google" id="ProtNLM"/>
    </source>
</evidence>
<feature type="region of interest" description="Disordered" evidence="2">
    <location>
        <begin position="199"/>
        <end position="251"/>
    </location>
</feature>
<keyword evidence="1" id="KW-0175">Coiled coil</keyword>
<feature type="coiled-coil region" evidence="1">
    <location>
        <begin position="401"/>
        <end position="428"/>
    </location>
</feature>
<evidence type="ECO:0000256" key="1">
    <source>
        <dbReference type="SAM" id="Coils"/>
    </source>
</evidence>
<feature type="region of interest" description="Disordered" evidence="2">
    <location>
        <begin position="365"/>
        <end position="401"/>
    </location>
</feature>
<keyword evidence="4" id="KW-1185">Reference proteome</keyword>
<sequence>MANQEQNPLQQEQPSLAAKKVSFNLEDILLNTNNEVPKMYKEYLAEFWYSAKALEHFKVSFSIPTGGIYGEVGVNTFRNAIGAHYLPHSSEYVTPPSIDIVRPWFETIRYAEKVSTKGTLKKSLLPPREKVVPYTRFLSLLMMHKMKEGYGDGDVTLYPTQVFSVNNWAMKPNQPEEPPFTDHMLAICSAAKPVVFKAPKPSLNTERIPQGTKPEAQPGHKKHSTSSKQPSVFSREATKGVMSKARANPQLSSGMSTFNLNEPIYSASFIIHSESASGNDASAVSTAEADLGKFAPSDFIPQQQGLETVLTQPTIGKGDNSIARQVEEDEALRTIKLEDLAKLVSSVQLRFKDLDSPKDDPIIVVDDSDEDEEANEVHATTNTETEDALAPKSSSPMSSQIQELTNQVLILQSQKHKLELKKNKAEAALLRA</sequence>
<evidence type="ECO:0000313" key="4">
    <source>
        <dbReference type="Proteomes" id="UP001151760"/>
    </source>
</evidence>